<feature type="region of interest" description="Disordered" evidence="1">
    <location>
        <begin position="28"/>
        <end position="94"/>
    </location>
</feature>
<gene>
    <name evidence="2" type="ORF">HaLaN_02866</name>
</gene>
<keyword evidence="3" id="KW-1185">Reference proteome</keyword>
<reference evidence="2 3" key="1">
    <citation type="submission" date="2020-02" db="EMBL/GenBank/DDBJ databases">
        <title>Draft genome sequence of Haematococcus lacustris strain NIES-144.</title>
        <authorList>
            <person name="Morimoto D."/>
            <person name="Nakagawa S."/>
            <person name="Yoshida T."/>
            <person name="Sawayama S."/>
        </authorList>
    </citation>
    <scope>NUCLEOTIDE SEQUENCE [LARGE SCALE GENOMIC DNA]</scope>
    <source>
        <strain evidence="2 3">NIES-144</strain>
    </source>
</reference>
<dbReference type="Proteomes" id="UP000485058">
    <property type="component" value="Unassembled WGS sequence"/>
</dbReference>
<dbReference type="EMBL" id="BLLF01000129">
    <property type="protein sequence ID" value="GFH07974.1"/>
    <property type="molecule type" value="Genomic_DNA"/>
</dbReference>
<feature type="compositionally biased region" description="Acidic residues" evidence="1">
    <location>
        <begin position="32"/>
        <end position="44"/>
    </location>
</feature>
<evidence type="ECO:0000313" key="3">
    <source>
        <dbReference type="Proteomes" id="UP000485058"/>
    </source>
</evidence>
<sequence length="94" mass="10366">MTKRKAAAPTKPARKRLTRGLLGAYTTYCSSDDSDYQPEDEEGGETLADASTPLDEDDVPLGFRARSQAIHKTMMSEGQAQQQQAPASPHRSWR</sequence>
<evidence type="ECO:0000256" key="1">
    <source>
        <dbReference type="SAM" id="MobiDB-lite"/>
    </source>
</evidence>
<evidence type="ECO:0000313" key="2">
    <source>
        <dbReference type="EMBL" id="GFH07974.1"/>
    </source>
</evidence>
<dbReference type="AlphaFoldDB" id="A0A699YMB3"/>
<name>A0A699YMB3_HAELA</name>
<comment type="caution">
    <text evidence="2">The sequence shown here is derived from an EMBL/GenBank/DDBJ whole genome shotgun (WGS) entry which is preliminary data.</text>
</comment>
<accession>A0A699YMB3</accession>
<protein>
    <submittedName>
        <fullName evidence="2">Uncharacterized protein</fullName>
    </submittedName>
</protein>
<organism evidence="2 3">
    <name type="scientific">Haematococcus lacustris</name>
    <name type="common">Green alga</name>
    <name type="synonym">Haematococcus pluvialis</name>
    <dbReference type="NCBI Taxonomy" id="44745"/>
    <lineage>
        <taxon>Eukaryota</taxon>
        <taxon>Viridiplantae</taxon>
        <taxon>Chlorophyta</taxon>
        <taxon>core chlorophytes</taxon>
        <taxon>Chlorophyceae</taxon>
        <taxon>CS clade</taxon>
        <taxon>Chlamydomonadales</taxon>
        <taxon>Haematococcaceae</taxon>
        <taxon>Haematococcus</taxon>
    </lineage>
</organism>
<proteinExistence type="predicted"/>